<dbReference type="Pfam" id="PF00126">
    <property type="entry name" value="HTH_1"/>
    <property type="match status" value="1"/>
</dbReference>
<dbReference type="Gene3D" id="3.40.190.290">
    <property type="match status" value="1"/>
</dbReference>
<comment type="similarity">
    <text evidence="1">Belongs to the LysR transcriptional regulatory family.</text>
</comment>
<evidence type="ECO:0000256" key="4">
    <source>
        <dbReference type="ARBA" id="ARBA00023163"/>
    </source>
</evidence>
<evidence type="ECO:0000313" key="7">
    <source>
        <dbReference type="Proteomes" id="UP000036338"/>
    </source>
</evidence>
<reference evidence="6 7" key="1">
    <citation type="submission" date="2015-05" db="EMBL/GenBank/DDBJ databases">
        <title>Draft genome of Burkholderia cepacia LK29.</title>
        <authorList>
            <person name="Chan X.Y."/>
        </authorList>
    </citation>
    <scope>NUCLEOTIDE SEQUENCE [LARGE SCALE GENOMIC DNA]</scope>
    <source>
        <strain evidence="6 7">LK29</strain>
    </source>
</reference>
<evidence type="ECO:0000256" key="1">
    <source>
        <dbReference type="ARBA" id="ARBA00009437"/>
    </source>
</evidence>
<dbReference type="AlphaFoldDB" id="A0A0J5ZMA2"/>
<dbReference type="PROSITE" id="PS50931">
    <property type="entry name" value="HTH_LYSR"/>
    <property type="match status" value="1"/>
</dbReference>
<proteinExistence type="inferred from homology"/>
<dbReference type="SUPFAM" id="SSF46785">
    <property type="entry name" value="Winged helix' DNA-binding domain"/>
    <property type="match status" value="1"/>
</dbReference>
<gene>
    <name evidence="6" type="ORF">VL15_20890</name>
</gene>
<evidence type="ECO:0000259" key="5">
    <source>
        <dbReference type="PROSITE" id="PS50931"/>
    </source>
</evidence>
<dbReference type="InterPro" id="IPR058163">
    <property type="entry name" value="LysR-type_TF_proteobact-type"/>
</dbReference>
<dbReference type="InterPro" id="IPR036388">
    <property type="entry name" value="WH-like_DNA-bd_sf"/>
</dbReference>
<dbReference type="Pfam" id="PF03466">
    <property type="entry name" value="LysR_substrate"/>
    <property type="match status" value="1"/>
</dbReference>
<comment type="caution">
    <text evidence="6">The sequence shown here is derived from an EMBL/GenBank/DDBJ whole genome shotgun (WGS) entry which is preliminary data.</text>
</comment>
<dbReference type="GO" id="GO:0003700">
    <property type="term" value="F:DNA-binding transcription factor activity"/>
    <property type="evidence" value="ECO:0007669"/>
    <property type="project" value="InterPro"/>
</dbReference>
<organism evidence="6 7">
    <name type="scientific">Burkholderia cepacia</name>
    <name type="common">Pseudomonas cepacia</name>
    <dbReference type="NCBI Taxonomy" id="292"/>
    <lineage>
        <taxon>Bacteria</taxon>
        <taxon>Pseudomonadati</taxon>
        <taxon>Pseudomonadota</taxon>
        <taxon>Betaproteobacteria</taxon>
        <taxon>Burkholderiales</taxon>
        <taxon>Burkholderiaceae</taxon>
        <taxon>Burkholderia</taxon>
        <taxon>Burkholderia cepacia complex</taxon>
    </lineage>
</organism>
<dbReference type="FunFam" id="1.10.10.10:FF:000001">
    <property type="entry name" value="LysR family transcriptional regulator"/>
    <property type="match status" value="1"/>
</dbReference>
<dbReference type="InterPro" id="IPR036390">
    <property type="entry name" value="WH_DNA-bd_sf"/>
</dbReference>
<keyword evidence="3" id="KW-0238">DNA-binding</keyword>
<dbReference type="Gene3D" id="1.10.10.10">
    <property type="entry name" value="Winged helix-like DNA-binding domain superfamily/Winged helix DNA-binding domain"/>
    <property type="match status" value="1"/>
</dbReference>
<feature type="domain" description="HTH lysR-type" evidence="5">
    <location>
        <begin position="1"/>
        <end position="59"/>
    </location>
</feature>
<dbReference type="Proteomes" id="UP000036338">
    <property type="component" value="Unassembled WGS sequence"/>
</dbReference>
<dbReference type="PRINTS" id="PR00039">
    <property type="entry name" value="HTHLYSR"/>
</dbReference>
<protein>
    <recommendedName>
        <fullName evidence="5">HTH lysR-type domain-containing protein</fullName>
    </recommendedName>
</protein>
<dbReference type="PANTHER" id="PTHR30537">
    <property type="entry name" value="HTH-TYPE TRANSCRIPTIONAL REGULATOR"/>
    <property type="match status" value="1"/>
</dbReference>
<dbReference type="GO" id="GO:0043565">
    <property type="term" value="F:sequence-specific DNA binding"/>
    <property type="evidence" value="ECO:0007669"/>
    <property type="project" value="TreeGrafter"/>
</dbReference>
<keyword evidence="4" id="KW-0804">Transcription</keyword>
<evidence type="ECO:0000313" key="6">
    <source>
        <dbReference type="EMBL" id="KML54445.1"/>
    </source>
</evidence>
<dbReference type="EMBL" id="LDWR01000037">
    <property type="protein sequence ID" value="KML54445.1"/>
    <property type="molecule type" value="Genomic_DNA"/>
</dbReference>
<name>A0A0J5ZMA2_BURCE</name>
<keyword evidence="2" id="KW-0805">Transcription regulation</keyword>
<dbReference type="SUPFAM" id="SSF53850">
    <property type="entry name" value="Periplasmic binding protein-like II"/>
    <property type="match status" value="1"/>
</dbReference>
<dbReference type="InterPro" id="IPR005119">
    <property type="entry name" value="LysR_subst-bd"/>
</dbReference>
<dbReference type="RefSeq" id="WP_048248211.1">
    <property type="nucleotide sequence ID" value="NZ_LDWR01000037.1"/>
</dbReference>
<dbReference type="PATRIC" id="fig|292.27.peg.4283"/>
<evidence type="ECO:0000256" key="3">
    <source>
        <dbReference type="ARBA" id="ARBA00023125"/>
    </source>
</evidence>
<accession>A0A0J5ZMA2</accession>
<sequence length="307" mass="33646">MNDLRVLESFLRTVEAGSFSAAASRLGVTPAAVSKHVAKLERSLGTRLFRRTTRSLTLTEAGERLYAETSAAAGALSRAMATLTERDARPAGTLRISIAPGFGRQYVLPLMPAFLERYPDLRLDWSLENRHVDLVKEGFDAAIGSGVEDNANVVARELVPIRLLTVASPAYLAKHGEPATLADLSRHDCIRLRSATTGRMRDWAFTMNGETVTVPIDGRIVLTDLDAICDAAVAGMGLARLGAHHVLPHLDEGRLVRVLTRYPAMAGTIYVYYAHARLTPPKVRAFVEFLTESFSRSDWRARVDTFG</sequence>
<dbReference type="PANTHER" id="PTHR30537:SF72">
    <property type="entry name" value="LYSR FAMILY TRANSCRIPTIONAL REGULATOR"/>
    <property type="match status" value="1"/>
</dbReference>
<dbReference type="InterPro" id="IPR000847">
    <property type="entry name" value="LysR_HTH_N"/>
</dbReference>
<dbReference type="CDD" id="cd08422">
    <property type="entry name" value="PBP2_CrgA_like"/>
    <property type="match status" value="1"/>
</dbReference>
<evidence type="ECO:0000256" key="2">
    <source>
        <dbReference type="ARBA" id="ARBA00023015"/>
    </source>
</evidence>
<dbReference type="GO" id="GO:0006351">
    <property type="term" value="P:DNA-templated transcription"/>
    <property type="evidence" value="ECO:0007669"/>
    <property type="project" value="TreeGrafter"/>
</dbReference>